<accession>A0AA40F5K1</accession>
<dbReference type="InterPro" id="IPR008922">
    <property type="entry name" value="Di-copper_centre_dom_sf"/>
</dbReference>
<keyword evidence="7" id="KW-1185">Reference proteome</keyword>
<evidence type="ECO:0000256" key="2">
    <source>
        <dbReference type="ARBA" id="ARBA00023008"/>
    </source>
</evidence>
<keyword evidence="1" id="KW-0479">Metal-binding</keyword>
<dbReference type="AlphaFoldDB" id="A0AA40F5K1"/>
<evidence type="ECO:0000256" key="1">
    <source>
        <dbReference type="ARBA" id="ARBA00022723"/>
    </source>
</evidence>
<feature type="domain" description="Tyrosinase copper-binding" evidence="5">
    <location>
        <begin position="248"/>
        <end position="259"/>
    </location>
</feature>
<name>A0AA40F5K1_9PEZI</name>
<feature type="chain" id="PRO_5041415772" description="Tyrosinase copper-binding domain-containing protein" evidence="3">
    <location>
        <begin position="20"/>
        <end position="323"/>
    </location>
</feature>
<evidence type="ECO:0000256" key="3">
    <source>
        <dbReference type="SAM" id="SignalP"/>
    </source>
</evidence>
<feature type="domain" description="Tyrosinase copper-binding" evidence="4">
    <location>
        <begin position="87"/>
        <end position="104"/>
    </location>
</feature>
<dbReference type="GO" id="GO:0046872">
    <property type="term" value="F:metal ion binding"/>
    <property type="evidence" value="ECO:0007669"/>
    <property type="project" value="UniProtKB-KW"/>
</dbReference>
<keyword evidence="2" id="KW-0186">Copper</keyword>
<dbReference type="PANTHER" id="PTHR11474:SF126">
    <property type="entry name" value="TYROSINASE-LIKE PROTEIN TYR-1-RELATED"/>
    <property type="match status" value="1"/>
</dbReference>
<gene>
    <name evidence="6" type="ORF">B0T18DRAFT_67677</name>
</gene>
<dbReference type="Proteomes" id="UP001172155">
    <property type="component" value="Unassembled WGS sequence"/>
</dbReference>
<protein>
    <recommendedName>
        <fullName evidence="4 5">Tyrosinase copper-binding domain-containing protein</fullName>
    </recommendedName>
</protein>
<feature type="signal peptide" evidence="3">
    <location>
        <begin position="1"/>
        <end position="19"/>
    </location>
</feature>
<dbReference type="EMBL" id="JAUKUD010000002">
    <property type="protein sequence ID" value="KAK0751387.1"/>
    <property type="molecule type" value="Genomic_DNA"/>
</dbReference>
<dbReference type="PROSITE" id="PS00498">
    <property type="entry name" value="TYROSINASE_2"/>
    <property type="match status" value="1"/>
</dbReference>
<dbReference type="PANTHER" id="PTHR11474">
    <property type="entry name" value="TYROSINASE FAMILY MEMBER"/>
    <property type="match status" value="1"/>
</dbReference>
<evidence type="ECO:0000259" key="5">
    <source>
        <dbReference type="PROSITE" id="PS00498"/>
    </source>
</evidence>
<sequence>MKALSAITLVSVSLQAVLALPQAGLSPRQTCSSPKVRKEWSKATQAEQSSYIQAALCLATKPSKIGLKTTLYDDFGYIHALLFGQIHDQPSFFPWHRYFLDVYEKALHDCGYSGTIMYWDWVADSAAPAKAKVFDTVRGFGTNGTNTREHCLVDGPFKDLRPAYWNGEPRNEFNPPCLARAWEPGYPEFGVIEMYGESYSPPVLERINAIEDFDEFRRDLEGGPHAAIHGGVGGRDGDMGLQSSSPNDPLFFLHHAQVDRLWWRWQQQDAPRRTFMYYGPKQDGVGTPATLDDILPMAKLAADLKVREFMDTKGGPLCYTYDS</sequence>
<dbReference type="Gene3D" id="1.10.1280.10">
    <property type="entry name" value="Di-copper center containing domain from catechol oxidase"/>
    <property type="match status" value="1"/>
</dbReference>
<evidence type="ECO:0000313" key="6">
    <source>
        <dbReference type="EMBL" id="KAK0751387.1"/>
    </source>
</evidence>
<dbReference type="InterPro" id="IPR050316">
    <property type="entry name" value="Tyrosinase/Hemocyanin"/>
</dbReference>
<comment type="caution">
    <text evidence="6">The sequence shown here is derived from an EMBL/GenBank/DDBJ whole genome shotgun (WGS) entry which is preliminary data.</text>
</comment>
<keyword evidence="3" id="KW-0732">Signal</keyword>
<proteinExistence type="predicted"/>
<evidence type="ECO:0000313" key="7">
    <source>
        <dbReference type="Proteomes" id="UP001172155"/>
    </source>
</evidence>
<evidence type="ECO:0000259" key="4">
    <source>
        <dbReference type="PROSITE" id="PS00497"/>
    </source>
</evidence>
<reference evidence="6" key="1">
    <citation type="submission" date="2023-06" db="EMBL/GenBank/DDBJ databases">
        <title>Genome-scale phylogeny and comparative genomics of the fungal order Sordariales.</title>
        <authorList>
            <consortium name="Lawrence Berkeley National Laboratory"/>
            <person name="Hensen N."/>
            <person name="Bonometti L."/>
            <person name="Westerberg I."/>
            <person name="Brannstrom I.O."/>
            <person name="Guillou S."/>
            <person name="Cros-Aarteil S."/>
            <person name="Calhoun S."/>
            <person name="Haridas S."/>
            <person name="Kuo A."/>
            <person name="Mondo S."/>
            <person name="Pangilinan J."/>
            <person name="Riley R."/>
            <person name="LaButti K."/>
            <person name="Andreopoulos B."/>
            <person name="Lipzen A."/>
            <person name="Chen C."/>
            <person name="Yanf M."/>
            <person name="Daum C."/>
            <person name="Ng V."/>
            <person name="Clum A."/>
            <person name="Steindorff A."/>
            <person name="Ohm R."/>
            <person name="Martin F."/>
            <person name="Silar P."/>
            <person name="Natvig D."/>
            <person name="Lalanne C."/>
            <person name="Gautier V."/>
            <person name="Ament-velasquez S.L."/>
            <person name="Kruys A."/>
            <person name="Hutchinson M.I."/>
            <person name="Powell A.J."/>
            <person name="Barry K."/>
            <person name="Miller A.N."/>
            <person name="Grigoriev I.V."/>
            <person name="Debuchy R."/>
            <person name="Gladieux P."/>
            <person name="Thoren M.H."/>
            <person name="Johannesson H."/>
        </authorList>
    </citation>
    <scope>NUCLEOTIDE SEQUENCE</scope>
    <source>
        <strain evidence="6">SMH3187-1</strain>
    </source>
</reference>
<dbReference type="InterPro" id="IPR002227">
    <property type="entry name" value="Tyrosinase_Cu-bd"/>
</dbReference>
<dbReference type="PRINTS" id="PR00092">
    <property type="entry name" value="TYROSINASE"/>
</dbReference>
<dbReference type="SUPFAM" id="SSF48056">
    <property type="entry name" value="Di-copper centre-containing domain"/>
    <property type="match status" value="1"/>
</dbReference>
<dbReference type="GO" id="GO:0016491">
    <property type="term" value="F:oxidoreductase activity"/>
    <property type="evidence" value="ECO:0007669"/>
    <property type="project" value="InterPro"/>
</dbReference>
<dbReference type="PROSITE" id="PS00497">
    <property type="entry name" value="TYROSINASE_1"/>
    <property type="match status" value="1"/>
</dbReference>
<organism evidence="6 7">
    <name type="scientific">Schizothecium vesticola</name>
    <dbReference type="NCBI Taxonomy" id="314040"/>
    <lineage>
        <taxon>Eukaryota</taxon>
        <taxon>Fungi</taxon>
        <taxon>Dikarya</taxon>
        <taxon>Ascomycota</taxon>
        <taxon>Pezizomycotina</taxon>
        <taxon>Sordariomycetes</taxon>
        <taxon>Sordariomycetidae</taxon>
        <taxon>Sordariales</taxon>
        <taxon>Schizotheciaceae</taxon>
        <taxon>Schizothecium</taxon>
    </lineage>
</organism>
<dbReference type="Pfam" id="PF00264">
    <property type="entry name" value="Tyrosinase"/>
    <property type="match status" value="1"/>
</dbReference>